<evidence type="ECO:0000313" key="8">
    <source>
        <dbReference type="Proteomes" id="UP000063781"/>
    </source>
</evidence>
<feature type="binding site" evidence="4">
    <location>
        <position position="208"/>
    </location>
    <ligand>
        <name>ATP</name>
        <dbReference type="ChEBI" id="CHEBI:30616"/>
    </ligand>
</feature>
<dbReference type="STRING" id="1514105.AOC36_07750"/>
<dbReference type="GO" id="GO:0005524">
    <property type="term" value="F:ATP binding"/>
    <property type="evidence" value="ECO:0007669"/>
    <property type="project" value="UniProtKB-UniRule"/>
</dbReference>
<evidence type="ECO:0000256" key="5">
    <source>
        <dbReference type="RuleBase" id="RU361200"/>
    </source>
</evidence>
<dbReference type="InterPro" id="IPR054350">
    <property type="entry name" value="PurT/PurK_preATP-grasp"/>
</dbReference>
<keyword evidence="3 4" id="KW-0067">ATP-binding</keyword>
<evidence type="ECO:0000259" key="6">
    <source>
        <dbReference type="PROSITE" id="PS50975"/>
    </source>
</evidence>
<feature type="binding site" evidence="4">
    <location>
        <position position="186"/>
    </location>
    <ligand>
        <name>ATP</name>
        <dbReference type="ChEBI" id="CHEBI:30616"/>
    </ligand>
</feature>
<dbReference type="GO" id="GO:0004638">
    <property type="term" value="F:phosphoribosylaminoimidazole carboxylase activity"/>
    <property type="evidence" value="ECO:0007669"/>
    <property type="project" value="InterPro"/>
</dbReference>
<dbReference type="UniPathway" id="UPA00074">
    <property type="reaction ID" value="UER00942"/>
</dbReference>
<dbReference type="PROSITE" id="PS50975">
    <property type="entry name" value="ATP_GRASP"/>
    <property type="match status" value="1"/>
</dbReference>
<feature type="binding site" evidence="4">
    <location>
        <position position="146"/>
    </location>
    <ligand>
        <name>ATP</name>
        <dbReference type="ChEBI" id="CHEBI:30616"/>
    </ligand>
</feature>
<name>A0A0X8H0K5_9FIRM</name>
<feature type="domain" description="ATP-grasp" evidence="6">
    <location>
        <begin position="110"/>
        <end position="291"/>
    </location>
</feature>
<dbReference type="InterPro" id="IPR016185">
    <property type="entry name" value="PreATP-grasp_dom_sf"/>
</dbReference>
<dbReference type="Pfam" id="PF22660">
    <property type="entry name" value="RS_preATP-grasp-like"/>
    <property type="match status" value="1"/>
</dbReference>
<dbReference type="Proteomes" id="UP000063781">
    <property type="component" value="Chromosome"/>
</dbReference>
<comment type="function">
    <text evidence="5">Catalyzes the ATP-dependent conversion of 5-aminoimidazole ribonucleotide (AIR) and HCO(3)- to N5-carboxyaminoimidazole ribonucleotide (N5-CAIR).</text>
</comment>
<organism evidence="7 8">
    <name type="scientific">Erysipelothrix larvae</name>
    <dbReference type="NCBI Taxonomy" id="1514105"/>
    <lineage>
        <taxon>Bacteria</taxon>
        <taxon>Bacillati</taxon>
        <taxon>Bacillota</taxon>
        <taxon>Erysipelotrichia</taxon>
        <taxon>Erysipelotrichales</taxon>
        <taxon>Erysipelotrichaceae</taxon>
        <taxon>Erysipelothrix</taxon>
    </lineage>
</organism>
<comment type="pathway">
    <text evidence="4 5">Purine metabolism; IMP biosynthesis via de novo pathway; 5-amino-1-(5-phospho-D-ribosyl)imidazole-4-carboxylate from 5-amino-1-(5-phospho-D-ribosyl)imidazole (N5-CAIR route): step 1/2.</text>
</comment>
<dbReference type="Gene3D" id="3.30.470.20">
    <property type="entry name" value="ATP-grasp fold, B domain"/>
    <property type="match status" value="1"/>
</dbReference>
<dbReference type="InterPro" id="IPR013815">
    <property type="entry name" value="ATP_grasp_subdomain_1"/>
</dbReference>
<dbReference type="SUPFAM" id="SSF52440">
    <property type="entry name" value="PreATP-grasp domain"/>
    <property type="match status" value="1"/>
</dbReference>
<evidence type="ECO:0000313" key="7">
    <source>
        <dbReference type="EMBL" id="AMC93880.1"/>
    </source>
</evidence>
<dbReference type="PROSITE" id="PS00065">
    <property type="entry name" value="D_2_HYDROXYACID_DH_1"/>
    <property type="match status" value="1"/>
</dbReference>
<dbReference type="NCBIfam" id="NF004679">
    <property type="entry name" value="PRK06019.1-5"/>
    <property type="match status" value="1"/>
</dbReference>
<protein>
    <recommendedName>
        <fullName evidence="4 5">N5-carboxyaminoimidazole ribonucleotide synthase</fullName>
        <shortName evidence="4 5">N5-CAIR synthase</shortName>
        <ecNumber evidence="4 5">6.3.4.18</ecNumber>
    </recommendedName>
    <alternativeName>
        <fullName evidence="4 5">5-(carboxyamino)imidazole ribonucleotide synthetase</fullName>
    </alternativeName>
</protein>
<proteinExistence type="inferred from homology"/>
<dbReference type="EC" id="6.3.4.18" evidence="4 5"/>
<dbReference type="AlphaFoldDB" id="A0A0X8H0K5"/>
<keyword evidence="4 5" id="KW-0436">Ligase</keyword>
<dbReference type="GO" id="GO:0005829">
    <property type="term" value="C:cytosol"/>
    <property type="evidence" value="ECO:0007669"/>
    <property type="project" value="TreeGrafter"/>
</dbReference>
<comment type="catalytic activity">
    <reaction evidence="4 5">
        <text>5-amino-1-(5-phospho-beta-D-ribosyl)imidazole + hydrogencarbonate + ATP = 5-carboxyamino-1-(5-phospho-D-ribosyl)imidazole + ADP + phosphate + 2 H(+)</text>
        <dbReference type="Rhea" id="RHEA:19317"/>
        <dbReference type="ChEBI" id="CHEBI:15378"/>
        <dbReference type="ChEBI" id="CHEBI:17544"/>
        <dbReference type="ChEBI" id="CHEBI:30616"/>
        <dbReference type="ChEBI" id="CHEBI:43474"/>
        <dbReference type="ChEBI" id="CHEBI:58730"/>
        <dbReference type="ChEBI" id="CHEBI:137981"/>
        <dbReference type="ChEBI" id="CHEBI:456216"/>
        <dbReference type="EC" id="6.3.4.18"/>
    </reaction>
</comment>
<evidence type="ECO:0000256" key="4">
    <source>
        <dbReference type="HAMAP-Rule" id="MF_01928"/>
    </source>
</evidence>
<dbReference type="EMBL" id="CP013213">
    <property type="protein sequence ID" value="AMC93880.1"/>
    <property type="molecule type" value="Genomic_DNA"/>
</dbReference>
<keyword evidence="1 4" id="KW-0547">Nucleotide-binding</keyword>
<dbReference type="SUPFAM" id="SSF51246">
    <property type="entry name" value="Rudiment single hybrid motif"/>
    <property type="match status" value="1"/>
</dbReference>
<feature type="binding site" evidence="4">
    <location>
        <begin position="151"/>
        <end position="157"/>
    </location>
    <ligand>
        <name>ATP</name>
        <dbReference type="ChEBI" id="CHEBI:30616"/>
    </ligand>
</feature>
<dbReference type="SUPFAM" id="SSF56059">
    <property type="entry name" value="Glutathione synthetase ATP-binding domain-like"/>
    <property type="match status" value="1"/>
</dbReference>
<dbReference type="Gene3D" id="3.30.1490.20">
    <property type="entry name" value="ATP-grasp fold, A domain"/>
    <property type="match status" value="1"/>
</dbReference>
<dbReference type="HAMAP" id="MF_01928">
    <property type="entry name" value="PurK"/>
    <property type="match status" value="1"/>
</dbReference>
<dbReference type="Pfam" id="PF17769">
    <property type="entry name" value="PurK_C"/>
    <property type="match status" value="1"/>
</dbReference>
<sequence>MNVIKPRQTIGILGGGQLGQMMAFVAKSMGYRIHSYDTNQDCPLSLISDHHTVGTFDDTQTMLQFCKACDVVTYEFENIDANSVKHLIHTVSIPQGLQALTISSDRWLEYQFVKDLGVNTLDCICVDSKEALIAAMDTIKPPFILKSLRYGYDGHGQIWVHSQEDVSALEINQPYLMMRRVDIQTEISVVCARGKNGVVLFPCIENKHTDGILDVSIVPARISNTLQEKAKGEATKIVEALDYVGVMAFEFFIEQDTLIFNEMAPRPHNSGHFSIEGTTSSQFKAHIEAICGLTIQTPHLINTSMMVNVLGQHLDKTLEYVSTTNQVGAYHDYSKRDAKHNRKMGHMTFVHNQAIEIGNEFRREIRK</sequence>
<dbReference type="PANTHER" id="PTHR11609:SF5">
    <property type="entry name" value="PHOSPHORIBOSYLAMINOIMIDAZOLE CARBOXYLASE"/>
    <property type="match status" value="1"/>
</dbReference>
<dbReference type="Gene3D" id="3.40.50.20">
    <property type="match status" value="1"/>
</dbReference>
<reference evidence="7 8" key="1">
    <citation type="submission" date="2015-10" db="EMBL/GenBank/DDBJ databases">
        <title>Erysipelothrix larvae sp. LV19 isolated from the larval gut of the rhinoceros beetle, Trypoxylus dichotomus.</title>
        <authorList>
            <person name="Lim S."/>
            <person name="Kim B.-C."/>
        </authorList>
    </citation>
    <scope>NUCLEOTIDE SEQUENCE [LARGE SCALE GENOMIC DNA]</scope>
    <source>
        <strain evidence="7 8">LV19</strain>
    </source>
</reference>
<feature type="binding site" evidence="4">
    <location>
        <begin position="261"/>
        <end position="262"/>
    </location>
    <ligand>
        <name>ATP</name>
        <dbReference type="ChEBI" id="CHEBI:30616"/>
    </ligand>
</feature>
<comment type="similarity">
    <text evidence="4 5">Belongs to the PurK/PurT family.</text>
</comment>
<dbReference type="OrthoDB" id="9804625at2"/>
<evidence type="ECO:0000256" key="1">
    <source>
        <dbReference type="ARBA" id="ARBA00022741"/>
    </source>
</evidence>
<comment type="function">
    <text evidence="4">Catalyzes the ATP-dependent conversion of 5-aminoimidazole ribonucleotide (AIR) and HCO(3)(-) to N5-carboxyaminoimidazole ribonucleotide (N5-CAIR).</text>
</comment>
<dbReference type="NCBIfam" id="NF004675">
    <property type="entry name" value="PRK06019.1-1"/>
    <property type="match status" value="1"/>
</dbReference>
<comment type="caution">
    <text evidence="4">Lacks conserved residue(s) required for the propagation of feature annotation.</text>
</comment>
<gene>
    <name evidence="4 5" type="primary">purK</name>
    <name evidence="7" type="ORF">AOC36_07750</name>
</gene>
<keyword evidence="8" id="KW-1185">Reference proteome</keyword>
<dbReference type="InterPro" id="IPR011761">
    <property type="entry name" value="ATP-grasp"/>
</dbReference>
<dbReference type="InterPro" id="IPR003135">
    <property type="entry name" value="ATP-grasp_carboxylate-amine"/>
</dbReference>
<feature type="binding site" evidence="4">
    <location>
        <position position="106"/>
    </location>
    <ligand>
        <name>ATP</name>
        <dbReference type="ChEBI" id="CHEBI:30616"/>
    </ligand>
</feature>
<dbReference type="InterPro" id="IPR011054">
    <property type="entry name" value="Rudment_hybrid_motif"/>
</dbReference>
<dbReference type="InterPro" id="IPR029752">
    <property type="entry name" value="D-isomer_DH_CS1"/>
</dbReference>
<evidence type="ECO:0000256" key="3">
    <source>
        <dbReference type="ARBA" id="ARBA00022840"/>
    </source>
</evidence>
<comment type="subunit">
    <text evidence="4 5">Homodimer.</text>
</comment>
<dbReference type="RefSeq" id="WP_067633088.1">
    <property type="nucleotide sequence ID" value="NZ_CP013213.1"/>
</dbReference>
<dbReference type="PANTHER" id="PTHR11609">
    <property type="entry name" value="PURINE BIOSYNTHESIS PROTEIN 6/7, PUR6/7"/>
    <property type="match status" value="1"/>
</dbReference>
<dbReference type="InterPro" id="IPR005875">
    <property type="entry name" value="PurK"/>
</dbReference>
<dbReference type="GO" id="GO:0046872">
    <property type="term" value="F:metal ion binding"/>
    <property type="evidence" value="ECO:0007669"/>
    <property type="project" value="InterPro"/>
</dbReference>
<dbReference type="GO" id="GO:0006189">
    <property type="term" value="P:'de novo' IMP biosynthetic process"/>
    <property type="evidence" value="ECO:0007669"/>
    <property type="project" value="UniProtKB-UniRule"/>
</dbReference>
<dbReference type="GO" id="GO:0034028">
    <property type="term" value="F:5-(carboxyamino)imidazole ribonucleotide synthase activity"/>
    <property type="evidence" value="ECO:0007669"/>
    <property type="project" value="UniProtKB-UniRule"/>
</dbReference>
<dbReference type="KEGG" id="erl:AOC36_07750"/>
<keyword evidence="2 4" id="KW-0658">Purine biosynthesis</keyword>
<accession>A0A0X8H0K5</accession>
<evidence type="ECO:0000256" key="2">
    <source>
        <dbReference type="ARBA" id="ARBA00022755"/>
    </source>
</evidence>
<dbReference type="NCBIfam" id="TIGR01161">
    <property type="entry name" value="purK"/>
    <property type="match status" value="1"/>
</dbReference>
<dbReference type="Pfam" id="PF02222">
    <property type="entry name" value="ATP-grasp"/>
    <property type="match status" value="1"/>
</dbReference>
<dbReference type="InterPro" id="IPR040686">
    <property type="entry name" value="PurK_C"/>
</dbReference>